<evidence type="ECO:0000313" key="7">
    <source>
        <dbReference type="EMBL" id="GHP00700.1"/>
    </source>
</evidence>
<dbReference type="RefSeq" id="WP_220211287.1">
    <property type="nucleotide sequence ID" value="NZ_BNJK01000003.1"/>
</dbReference>
<evidence type="ECO:0000256" key="5">
    <source>
        <dbReference type="ARBA" id="ARBA00023136"/>
    </source>
</evidence>
<evidence type="ECO:0000256" key="2">
    <source>
        <dbReference type="ARBA" id="ARBA00007511"/>
    </source>
</evidence>
<dbReference type="GO" id="GO:0016020">
    <property type="term" value="C:membrane"/>
    <property type="evidence" value="ECO:0007669"/>
    <property type="project" value="UniProtKB-SubCell"/>
</dbReference>
<evidence type="ECO:0000256" key="1">
    <source>
        <dbReference type="ARBA" id="ARBA00004141"/>
    </source>
</evidence>
<dbReference type="AlphaFoldDB" id="A0A8J3IZ99"/>
<dbReference type="Proteomes" id="UP000597444">
    <property type="component" value="Unassembled WGS sequence"/>
</dbReference>
<dbReference type="InterPro" id="IPR005496">
    <property type="entry name" value="Integral_membrane_TerC"/>
</dbReference>
<feature type="transmembrane region" description="Helical" evidence="6">
    <location>
        <begin position="39"/>
        <end position="62"/>
    </location>
</feature>
<gene>
    <name evidence="7" type="ORF">KSF_107470</name>
</gene>
<comment type="subcellular location">
    <subcellularLocation>
        <location evidence="1">Membrane</location>
        <topology evidence="1">Multi-pass membrane protein</topology>
    </subcellularLocation>
</comment>
<feature type="transmembrane region" description="Helical" evidence="6">
    <location>
        <begin position="167"/>
        <end position="187"/>
    </location>
</feature>
<dbReference type="Pfam" id="PF03741">
    <property type="entry name" value="TerC"/>
    <property type="match status" value="1"/>
</dbReference>
<dbReference type="NCBIfam" id="TIGR03717">
    <property type="entry name" value="R_switched_YjbE"/>
    <property type="match status" value="1"/>
</dbReference>
<dbReference type="EMBL" id="BNJK01000003">
    <property type="protein sequence ID" value="GHP00700.1"/>
    <property type="molecule type" value="Genomic_DNA"/>
</dbReference>
<feature type="transmembrane region" description="Helical" evidence="6">
    <location>
        <begin position="139"/>
        <end position="160"/>
    </location>
</feature>
<keyword evidence="3 6" id="KW-0812">Transmembrane</keyword>
<comment type="similarity">
    <text evidence="2">Belongs to the TerC family.</text>
</comment>
<evidence type="ECO:0008006" key="9">
    <source>
        <dbReference type="Google" id="ProtNLM"/>
    </source>
</evidence>
<evidence type="ECO:0000256" key="6">
    <source>
        <dbReference type="SAM" id="Phobius"/>
    </source>
</evidence>
<dbReference type="PANTHER" id="PTHR30238:SF4">
    <property type="entry name" value="SLL1022 PROTEIN"/>
    <property type="match status" value="1"/>
</dbReference>
<name>A0A8J3IZ99_9CHLR</name>
<accession>A0A8J3IZ99</accession>
<keyword evidence="8" id="KW-1185">Reference proteome</keyword>
<dbReference type="InterPro" id="IPR022301">
    <property type="entry name" value="Integral_membrane_YjbE"/>
</dbReference>
<feature type="transmembrane region" description="Helical" evidence="6">
    <location>
        <begin position="199"/>
        <end position="221"/>
    </location>
</feature>
<evidence type="ECO:0000256" key="4">
    <source>
        <dbReference type="ARBA" id="ARBA00022989"/>
    </source>
</evidence>
<evidence type="ECO:0000313" key="8">
    <source>
        <dbReference type="Proteomes" id="UP000597444"/>
    </source>
</evidence>
<evidence type="ECO:0000256" key="3">
    <source>
        <dbReference type="ARBA" id="ARBA00022692"/>
    </source>
</evidence>
<feature type="transmembrane region" description="Helical" evidence="6">
    <location>
        <begin position="6"/>
        <end position="27"/>
    </location>
</feature>
<keyword evidence="5 6" id="KW-0472">Membrane</keyword>
<sequence length="231" mass="24335">MPGWLGPLVGVILVDLVLSGDNALVIGAAASKLSGKRRWVALIVGGGGAIVARIGCTFLATLLLHGPLVKVCGGVLLMIIAVRLLLDRHAEGSTEDEKEKRSARATDQFIPALISIVVADVTMSLDNVVAVGALAGDQWLILVAGLVISILFVLAGSALVANLMTRFPLLLDLASLVLGWTAAQIILDDNLAGSMLKRFPWTGYVLPGVALALILVTDGCLRWHDHNRRAK</sequence>
<protein>
    <recommendedName>
        <fullName evidence="9">Tellurium resistance protein TerC</fullName>
    </recommendedName>
</protein>
<keyword evidence="4 6" id="KW-1133">Transmembrane helix</keyword>
<organism evidence="7 8">
    <name type="scientific">Reticulibacter mediterranei</name>
    <dbReference type="NCBI Taxonomy" id="2778369"/>
    <lineage>
        <taxon>Bacteria</taxon>
        <taxon>Bacillati</taxon>
        <taxon>Chloroflexota</taxon>
        <taxon>Ktedonobacteria</taxon>
        <taxon>Ktedonobacterales</taxon>
        <taxon>Reticulibacteraceae</taxon>
        <taxon>Reticulibacter</taxon>
    </lineage>
</organism>
<proteinExistence type="inferred from homology"/>
<reference evidence="7" key="1">
    <citation type="submission" date="2020-10" db="EMBL/GenBank/DDBJ databases">
        <title>Taxonomic study of unclassified bacteria belonging to the class Ktedonobacteria.</title>
        <authorList>
            <person name="Yabe S."/>
            <person name="Wang C.M."/>
            <person name="Zheng Y."/>
            <person name="Sakai Y."/>
            <person name="Cavaletti L."/>
            <person name="Monciardini P."/>
            <person name="Donadio S."/>
        </authorList>
    </citation>
    <scope>NUCLEOTIDE SEQUENCE</scope>
    <source>
        <strain evidence="7">ID150040</strain>
    </source>
</reference>
<comment type="caution">
    <text evidence="7">The sequence shown here is derived from an EMBL/GenBank/DDBJ whole genome shotgun (WGS) entry which is preliminary data.</text>
</comment>
<dbReference type="PANTHER" id="PTHR30238">
    <property type="entry name" value="MEMBRANE BOUND PREDICTED REDOX MODULATOR"/>
    <property type="match status" value="1"/>
</dbReference>